<proteinExistence type="predicted"/>
<keyword evidence="1" id="KW-0472">Membrane</keyword>
<name>A0AAC8UVU2_9LACO</name>
<keyword evidence="1" id="KW-1133">Transmembrane helix</keyword>
<keyword evidence="1" id="KW-0812">Transmembrane</keyword>
<dbReference type="Proteomes" id="UP000036000">
    <property type="component" value="Chromosome"/>
</dbReference>
<sequence length="87" mass="9739">MQNTHEATLDETETHPTRVKWISLAVTLLITTPLIITLVMFKWSSMALMPLLIIVGSLVAIVIGVWHLAVQLVTVIREGGDSDFRER</sequence>
<protein>
    <submittedName>
        <fullName evidence="2">Uncharacterized protein</fullName>
    </submittedName>
</protein>
<dbReference type="AlphaFoldDB" id="A0AAC8UVU2"/>
<accession>A0AAC8UVU2</accession>
<feature type="transmembrane region" description="Helical" evidence="1">
    <location>
        <begin position="21"/>
        <end position="41"/>
    </location>
</feature>
<keyword evidence="3" id="KW-1185">Reference proteome</keyword>
<feature type="transmembrane region" description="Helical" evidence="1">
    <location>
        <begin position="47"/>
        <end position="69"/>
    </location>
</feature>
<reference evidence="2 3" key="1">
    <citation type="submission" date="2015-07" db="EMBL/GenBank/DDBJ databases">
        <title>Lactobacillus korensis/26-25/ whole genome sequencing.</title>
        <authorList>
            <person name="Kim M.K."/>
            <person name="Im W.-T."/>
            <person name="Srinivasan S."/>
            <person name="Lee J.-J."/>
        </authorList>
    </citation>
    <scope>NUCLEOTIDE SEQUENCE [LARGE SCALE GENOMIC DNA]</scope>
    <source>
        <strain evidence="2 3">26-25</strain>
    </source>
</reference>
<evidence type="ECO:0000313" key="3">
    <source>
        <dbReference type="Proteomes" id="UP000036000"/>
    </source>
</evidence>
<evidence type="ECO:0000313" key="2">
    <source>
        <dbReference type="EMBL" id="AKP64582.1"/>
    </source>
</evidence>
<gene>
    <name evidence="2" type="ORF">ABN16_05930</name>
</gene>
<dbReference type="RefSeq" id="WP_048733814.1">
    <property type="nucleotide sequence ID" value="NZ_CP012033.1"/>
</dbReference>
<dbReference type="EMBL" id="CP012033">
    <property type="protein sequence ID" value="AKP64582.1"/>
    <property type="molecule type" value="Genomic_DNA"/>
</dbReference>
<evidence type="ECO:0000256" key="1">
    <source>
        <dbReference type="SAM" id="Phobius"/>
    </source>
</evidence>
<dbReference type="KEGG" id="lko:ABN16_05930"/>
<organism evidence="2 3">
    <name type="scientific">Levilactobacillus koreensis</name>
    <dbReference type="NCBI Taxonomy" id="637971"/>
    <lineage>
        <taxon>Bacteria</taxon>
        <taxon>Bacillati</taxon>
        <taxon>Bacillota</taxon>
        <taxon>Bacilli</taxon>
        <taxon>Lactobacillales</taxon>
        <taxon>Lactobacillaceae</taxon>
        <taxon>Levilactobacillus</taxon>
    </lineage>
</organism>